<keyword evidence="1" id="KW-0472">Membrane</keyword>
<reference evidence="2 3" key="1">
    <citation type="journal article" date="2018" name="PLoS Genet.">
        <title>Population sequencing reveals clonal diversity and ancestral inbreeding in the grapevine cultivar Chardonnay.</title>
        <authorList>
            <person name="Roach M.J."/>
            <person name="Johnson D.L."/>
            <person name="Bohlmann J."/>
            <person name="van Vuuren H.J."/>
            <person name="Jones S.J."/>
            <person name="Pretorius I.S."/>
            <person name="Schmidt S.A."/>
            <person name="Borneman A.R."/>
        </authorList>
    </citation>
    <scope>NUCLEOTIDE SEQUENCE [LARGE SCALE GENOMIC DNA]</scope>
    <source>
        <strain evidence="3">cv. Chardonnay</strain>
        <tissue evidence="2">Leaf</tissue>
    </source>
</reference>
<sequence>MSQLVSKQMKFTFPFFISFLLLLFSGLIDGRKDMGDYWKSIMKGQPMPEAIKGFIHQDPASFSSKARKMDHFVRDLMPGLIILYIMAMLSARERSLLVWR</sequence>
<feature type="transmembrane region" description="Helical" evidence="1">
    <location>
        <begin position="72"/>
        <end position="91"/>
    </location>
</feature>
<keyword evidence="1" id="KW-1133">Transmembrane helix</keyword>
<dbReference type="InterPro" id="IPR024489">
    <property type="entry name" value="Organ_specific_prot"/>
</dbReference>
<evidence type="ECO:0000313" key="2">
    <source>
        <dbReference type="EMBL" id="RVW16866.1"/>
    </source>
</evidence>
<organism evidence="2 3">
    <name type="scientific">Vitis vinifera</name>
    <name type="common">Grape</name>
    <dbReference type="NCBI Taxonomy" id="29760"/>
    <lineage>
        <taxon>Eukaryota</taxon>
        <taxon>Viridiplantae</taxon>
        <taxon>Streptophyta</taxon>
        <taxon>Embryophyta</taxon>
        <taxon>Tracheophyta</taxon>
        <taxon>Spermatophyta</taxon>
        <taxon>Magnoliopsida</taxon>
        <taxon>eudicotyledons</taxon>
        <taxon>Gunneridae</taxon>
        <taxon>Pentapetalae</taxon>
        <taxon>rosids</taxon>
        <taxon>Vitales</taxon>
        <taxon>Vitaceae</taxon>
        <taxon>Viteae</taxon>
        <taxon>Vitis</taxon>
    </lineage>
</organism>
<dbReference type="Proteomes" id="UP000288805">
    <property type="component" value="Unassembled WGS sequence"/>
</dbReference>
<gene>
    <name evidence="2" type="ORF">CK203_088647</name>
</gene>
<evidence type="ECO:0000313" key="3">
    <source>
        <dbReference type="Proteomes" id="UP000288805"/>
    </source>
</evidence>
<keyword evidence="1" id="KW-0812">Transmembrane</keyword>
<comment type="caution">
    <text evidence="2">The sequence shown here is derived from an EMBL/GenBank/DDBJ whole genome shotgun (WGS) entry which is preliminary data.</text>
</comment>
<feature type="transmembrane region" description="Helical" evidence="1">
    <location>
        <begin position="12"/>
        <end position="30"/>
    </location>
</feature>
<dbReference type="PANTHER" id="PTHR33731:SF17">
    <property type="entry name" value="ORGAN-SPECIFIC PROTEIN P4-LIKE"/>
    <property type="match status" value="1"/>
</dbReference>
<proteinExistence type="predicted"/>
<dbReference type="AlphaFoldDB" id="A0A438C1S1"/>
<dbReference type="Pfam" id="PF10950">
    <property type="entry name" value="Organ_specific"/>
    <property type="match status" value="1"/>
</dbReference>
<accession>A0A438C1S1</accession>
<dbReference type="EMBL" id="QGNW01002583">
    <property type="protein sequence ID" value="RVW16866.1"/>
    <property type="molecule type" value="Genomic_DNA"/>
</dbReference>
<name>A0A438C1S1_VITVI</name>
<dbReference type="PANTHER" id="PTHR33731">
    <property type="entry name" value="PROTEIN, PUTATIVE-RELATED"/>
    <property type="match status" value="1"/>
</dbReference>
<evidence type="ECO:0000256" key="1">
    <source>
        <dbReference type="SAM" id="Phobius"/>
    </source>
</evidence>
<protein>
    <submittedName>
        <fullName evidence="2">Uncharacterized protein</fullName>
    </submittedName>
</protein>